<proteinExistence type="predicted"/>
<dbReference type="STRING" id="2017.SAMN05444320_10939"/>
<accession>A0A1M5JUE2</accession>
<keyword evidence="2" id="KW-1185">Reference proteome</keyword>
<dbReference type="SUPFAM" id="SSF51445">
    <property type="entry name" value="(Trans)glycosidases"/>
    <property type="match status" value="1"/>
</dbReference>
<dbReference type="AlphaFoldDB" id="A0A1M5JUE2"/>
<dbReference type="Gene3D" id="3.20.20.80">
    <property type="entry name" value="Glycosidases"/>
    <property type="match status" value="1"/>
</dbReference>
<dbReference type="InterPro" id="IPR017853">
    <property type="entry name" value="GH"/>
</dbReference>
<reference evidence="1 2" key="1">
    <citation type="submission" date="2016-11" db="EMBL/GenBank/DDBJ databases">
        <authorList>
            <person name="Jaros S."/>
            <person name="Januszkiewicz K."/>
            <person name="Wedrychowicz H."/>
        </authorList>
    </citation>
    <scope>NUCLEOTIDE SEQUENCE [LARGE SCALE GENOMIC DNA]</scope>
    <source>
        <strain evidence="1 2">DSM 44523</strain>
    </source>
</reference>
<gene>
    <name evidence="1" type="ORF">SAMN05444320_10939</name>
</gene>
<dbReference type="Proteomes" id="UP000184501">
    <property type="component" value="Unassembled WGS sequence"/>
</dbReference>
<dbReference type="EMBL" id="FQVN01000009">
    <property type="protein sequence ID" value="SHG44187.1"/>
    <property type="molecule type" value="Genomic_DNA"/>
</dbReference>
<dbReference type="RefSeq" id="WP_073487599.1">
    <property type="nucleotide sequence ID" value="NZ_FQVN01000009.1"/>
</dbReference>
<evidence type="ECO:0008006" key="3">
    <source>
        <dbReference type="Google" id="ProtNLM"/>
    </source>
</evidence>
<evidence type="ECO:0000313" key="1">
    <source>
        <dbReference type="EMBL" id="SHG44187.1"/>
    </source>
</evidence>
<dbReference type="OrthoDB" id="110211at2"/>
<protein>
    <recommendedName>
        <fullName evidence="3">Cellulase (Glycosyl hydrolase family 5)</fullName>
    </recommendedName>
</protein>
<sequence>MTGGPRFGANYTPSEHWWHTWLDFDPDSVRRDLEGVAALGLDHVRVFCVWPVFQPNRGVVRPRALAQLVELARVAAGCGLDVAVDGLQGHLSSFDFHPSWTQTWHHRDFFTDRAVVEAQAALLRAVAGALRDEPNFLGLTLGNEPNNLVPHHPCGPTQVEAWLDRLLAACADADPDHPHCHCAHDAAWYDDGHPFTPRACATKGAMTVVHPWVFSHDCARRYGALSFEATHLAEYAVELSQAYAADPARMVWVQELGAPAPHIPAALAPEFARRALSAVVTCPRVWGVTWWCSHDIDRRFLDYPELEYGLGLFRSDRSRKPLAEAVATTVAGLRRDPPARRRRPVALVLSGGRAPSAPGGDFFESWMRLAAEGAPAAVVLDERADDYAHLTARGITQLIRP</sequence>
<organism evidence="1 2">
    <name type="scientific">Streptoalloteichus hindustanus</name>
    <dbReference type="NCBI Taxonomy" id="2017"/>
    <lineage>
        <taxon>Bacteria</taxon>
        <taxon>Bacillati</taxon>
        <taxon>Actinomycetota</taxon>
        <taxon>Actinomycetes</taxon>
        <taxon>Pseudonocardiales</taxon>
        <taxon>Pseudonocardiaceae</taxon>
        <taxon>Streptoalloteichus</taxon>
    </lineage>
</organism>
<name>A0A1M5JUE2_STRHI</name>
<evidence type="ECO:0000313" key="2">
    <source>
        <dbReference type="Proteomes" id="UP000184501"/>
    </source>
</evidence>